<dbReference type="GO" id="GO:0003677">
    <property type="term" value="F:DNA binding"/>
    <property type="evidence" value="ECO:0007669"/>
    <property type="project" value="UniProtKB-KW"/>
</dbReference>
<keyword evidence="3" id="KW-0804">Transcription</keyword>
<dbReference type="NCBIfam" id="NF033788">
    <property type="entry name" value="HTH_metalloreg"/>
    <property type="match status" value="1"/>
</dbReference>
<dbReference type="Pfam" id="PF01022">
    <property type="entry name" value="HTH_5"/>
    <property type="match status" value="1"/>
</dbReference>
<evidence type="ECO:0000259" key="4">
    <source>
        <dbReference type="PROSITE" id="PS50987"/>
    </source>
</evidence>
<dbReference type="EMBL" id="JACKXE010000001">
    <property type="protein sequence ID" value="MBB6628411.1"/>
    <property type="molecule type" value="Genomic_DNA"/>
</dbReference>
<dbReference type="InterPro" id="IPR036390">
    <property type="entry name" value="WH_DNA-bd_sf"/>
</dbReference>
<evidence type="ECO:0000256" key="2">
    <source>
        <dbReference type="ARBA" id="ARBA00023125"/>
    </source>
</evidence>
<proteinExistence type="predicted"/>
<evidence type="ECO:0000256" key="3">
    <source>
        <dbReference type="ARBA" id="ARBA00023163"/>
    </source>
</evidence>
<protein>
    <submittedName>
        <fullName evidence="5">Winged helix-turn-helix transcriptional regulator</fullName>
    </submittedName>
</protein>
<gene>
    <name evidence="5" type="ORF">H5V45_13875</name>
</gene>
<dbReference type="SUPFAM" id="SSF46785">
    <property type="entry name" value="Winged helix' DNA-binding domain"/>
    <property type="match status" value="1"/>
</dbReference>
<evidence type="ECO:0000313" key="6">
    <source>
        <dbReference type="Proteomes" id="UP000523955"/>
    </source>
</evidence>
<reference evidence="5 6" key="1">
    <citation type="submission" date="2020-08" db="EMBL/GenBank/DDBJ databases">
        <authorList>
            <person name="Seo M.-J."/>
        </authorList>
    </citation>
    <scope>NUCLEOTIDE SEQUENCE [LARGE SCALE GENOMIC DNA]</scope>
    <source>
        <strain evidence="5 6">KIGAM211</strain>
    </source>
</reference>
<dbReference type="PANTHER" id="PTHR33154:SF33">
    <property type="entry name" value="TRANSCRIPTIONAL REPRESSOR SDPR"/>
    <property type="match status" value="1"/>
</dbReference>
<name>A0A7X0RHH3_9ACTN</name>
<organism evidence="5 6">
    <name type="scientific">Nocardioides luti</name>
    <dbReference type="NCBI Taxonomy" id="2761101"/>
    <lineage>
        <taxon>Bacteria</taxon>
        <taxon>Bacillati</taxon>
        <taxon>Actinomycetota</taxon>
        <taxon>Actinomycetes</taxon>
        <taxon>Propionibacteriales</taxon>
        <taxon>Nocardioidaceae</taxon>
        <taxon>Nocardioides</taxon>
    </lineage>
</organism>
<dbReference type="AlphaFoldDB" id="A0A7X0RHH3"/>
<dbReference type="InterPro" id="IPR011991">
    <property type="entry name" value="ArsR-like_HTH"/>
</dbReference>
<evidence type="ECO:0000256" key="1">
    <source>
        <dbReference type="ARBA" id="ARBA00023015"/>
    </source>
</evidence>
<dbReference type="RefSeq" id="WP_185253471.1">
    <property type="nucleotide sequence ID" value="NZ_JACKXE010000001.1"/>
</dbReference>
<dbReference type="PRINTS" id="PR00778">
    <property type="entry name" value="HTHARSR"/>
</dbReference>
<dbReference type="Proteomes" id="UP000523955">
    <property type="component" value="Unassembled WGS sequence"/>
</dbReference>
<comment type="caution">
    <text evidence="5">The sequence shown here is derived from an EMBL/GenBank/DDBJ whole genome shotgun (WGS) entry which is preliminary data.</text>
</comment>
<evidence type="ECO:0000313" key="5">
    <source>
        <dbReference type="EMBL" id="MBB6628411.1"/>
    </source>
</evidence>
<dbReference type="CDD" id="cd00090">
    <property type="entry name" value="HTH_ARSR"/>
    <property type="match status" value="1"/>
</dbReference>
<keyword evidence="6" id="KW-1185">Reference proteome</keyword>
<dbReference type="InterPro" id="IPR051081">
    <property type="entry name" value="HTH_MetalResp_TranReg"/>
</dbReference>
<dbReference type="InterPro" id="IPR036388">
    <property type="entry name" value="WH-like_DNA-bd_sf"/>
</dbReference>
<feature type="domain" description="HTH arsR-type" evidence="4">
    <location>
        <begin position="1"/>
        <end position="87"/>
    </location>
</feature>
<dbReference type="PROSITE" id="PS50987">
    <property type="entry name" value="HTH_ARSR_2"/>
    <property type="match status" value="1"/>
</dbReference>
<dbReference type="PANTHER" id="PTHR33154">
    <property type="entry name" value="TRANSCRIPTIONAL REGULATOR, ARSR FAMILY"/>
    <property type="match status" value="1"/>
</dbReference>
<keyword evidence="2" id="KW-0238">DNA-binding</keyword>
<dbReference type="GO" id="GO:0003700">
    <property type="term" value="F:DNA-binding transcription factor activity"/>
    <property type="evidence" value="ECO:0007669"/>
    <property type="project" value="InterPro"/>
</dbReference>
<dbReference type="SMART" id="SM00418">
    <property type="entry name" value="HTH_ARSR"/>
    <property type="match status" value="1"/>
</dbReference>
<dbReference type="InterPro" id="IPR001845">
    <property type="entry name" value="HTH_ArsR_DNA-bd_dom"/>
</dbReference>
<sequence length="101" mass="11780">MNDTWTALHDPHRRAVLDALLDHEQSVGEIVERLRLTQPQASKHLRVLRDAGLVRVRKEAQRRVYSIDPAPIAELDAWLAPYRQLWNDSLDRLGHHLEEHP</sequence>
<accession>A0A7X0RHH3</accession>
<keyword evidence="1" id="KW-0805">Transcription regulation</keyword>
<dbReference type="Gene3D" id="1.10.10.10">
    <property type="entry name" value="Winged helix-like DNA-binding domain superfamily/Winged helix DNA-binding domain"/>
    <property type="match status" value="1"/>
</dbReference>